<organism evidence="3 4">
    <name type="scientific">Luteimicrobium xylanilyticum</name>
    <dbReference type="NCBI Taxonomy" id="1133546"/>
    <lineage>
        <taxon>Bacteria</taxon>
        <taxon>Bacillati</taxon>
        <taxon>Actinomycetota</taxon>
        <taxon>Actinomycetes</taxon>
        <taxon>Micrococcales</taxon>
        <taxon>Luteimicrobium</taxon>
    </lineage>
</organism>
<dbReference type="Proteomes" id="UP000326702">
    <property type="component" value="Chromosome"/>
</dbReference>
<feature type="region of interest" description="Disordered" evidence="1">
    <location>
        <begin position="1"/>
        <end position="24"/>
    </location>
</feature>
<evidence type="ECO:0000313" key="4">
    <source>
        <dbReference type="Proteomes" id="UP000326702"/>
    </source>
</evidence>
<proteinExistence type="predicted"/>
<accession>A0A5P9Q962</accession>
<evidence type="ECO:0000259" key="2">
    <source>
        <dbReference type="Pfam" id="PF18726"/>
    </source>
</evidence>
<dbReference type="AlphaFoldDB" id="A0A5P9Q962"/>
<reference evidence="3 4" key="1">
    <citation type="submission" date="2019-10" db="EMBL/GenBank/DDBJ databases">
        <title>Genome sequence of Luteimicrobium xylanilyticum HY-24.</title>
        <authorList>
            <person name="Kim D.Y."/>
            <person name="Park H.-Y."/>
        </authorList>
    </citation>
    <scope>NUCLEOTIDE SEQUENCE [LARGE SCALE GENOMIC DNA]</scope>
    <source>
        <strain evidence="3 4">HY-24</strain>
    </source>
</reference>
<protein>
    <recommendedName>
        <fullName evidence="2">SAV-6107-like HEPN domain-containing protein</fullName>
    </recommendedName>
</protein>
<dbReference type="EMBL" id="CP045529">
    <property type="protein sequence ID" value="QFU97983.1"/>
    <property type="molecule type" value="Genomic_DNA"/>
</dbReference>
<dbReference type="InterPro" id="IPR040891">
    <property type="entry name" value="HEPN_SAV_6107"/>
</dbReference>
<name>A0A5P9Q962_9MICO</name>
<gene>
    <name evidence="3" type="ORF">KDY119_01489</name>
</gene>
<keyword evidence="4" id="KW-1185">Reference proteome</keyword>
<dbReference type="RefSeq" id="WP_194174374.1">
    <property type="nucleotide sequence ID" value="NZ_BAABIH010000035.1"/>
</dbReference>
<evidence type="ECO:0000313" key="3">
    <source>
        <dbReference type="EMBL" id="QFU97983.1"/>
    </source>
</evidence>
<sequence length="161" mass="17062">MERTQRDAQAGDARRARAVAGSSPAPAPVEAFRLLSRADHELAAAYAATDPAERFVHAHLAALRSAAAVVALRGRPSGRRSGRSVWALVEVVEPELAAWSVYFAGGARTRAAIDAGRFDVVDAARAEELVRCAEDFRDEVGILVDPAATFSLLPGSRARAS</sequence>
<dbReference type="Pfam" id="PF18726">
    <property type="entry name" value="HEPN_SAV_6107"/>
    <property type="match status" value="1"/>
</dbReference>
<feature type="domain" description="SAV-6107-like HEPN" evidence="2">
    <location>
        <begin position="45"/>
        <end position="140"/>
    </location>
</feature>
<evidence type="ECO:0000256" key="1">
    <source>
        <dbReference type="SAM" id="MobiDB-lite"/>
    </source>
</evidence>
<dbReference type="KEGG" id="lxl:KDY119_01489"/>